<keyword evidence="2" id="KW-0472">Membrane</keyword>
<keyword evidence="2" id="KW-0812">Transmembrane</keyword>
<reference evidence="3 4" key="1">
    <citation type="submission" date="2019-07" db="EMBL/GenBank/DDBJ databases">
        <title>Whole genome shotgun sequence of Cellulomonas xylanilytica NBRC 101102.</title>
        <authorList>
            <person name="Hosoyama A."/>
            <person name="Uohara A."/>
            <person name="Ohji S."/>
            <person name="Ichikawa N."/>
        </authorList>
    </citation>
    <scope>NUCLEOTIDE SEQUENCE [LARGE SCALE GENOMIC DNA]</scope>
    <source>
        <strain evidence="3 4">NBRC 101102</strain>
    </source>
</reference>
<keyword evidence="4" id="KW-1185">Reference proteome</keyword>
<evidence type="ECO:0000256" key="1">
    <source>
        <dbReference type="SAM" id="MobiDB-lite"/>
    </source>
</evidence>
<evidence type="ECO:0000313" key="3">
    <source>
        <dbReference type="EMBL" id="GEK22491.1"/>
    </source>
</evidence>
<comment type="caution">
    <text evidence="3">The sequence shown here is derived from an EMBL/GenBank/DDBJ whole genome shotgun (WGS) entry which is preliminary data.</text>
</comment>
<accession>A0A510V942</accession>
<keyword evidence="2" id="KW-1133">Transmembrane helix</keyword>
<feature type="region of interest" description="Disordered" evidence="1">
    <location>
        <begin position="1"/>
        <end position="45"/>
    </location>
</feature>
<dbReference type="AlphaFoldDB" id="A0A510V942"/>
<evidence type="ECO:0000256" key="2">
    <source>
        <dbReference type="SAM" id="Phobius"/>
    </source>
</evidence>
<organism evidence="3 4">
    <name type="scientific">Cellulomonas xylanilytica</name>
    <dbReference type="NCBI Taxonomy" id="233583"/>
    <lineage>
        <taxon>Bacteria</taxon>
        <taxon>Bacillati</taxon>
        <taxon>Actinomycetota</taxon>
        <taxon>Actinomycetes</taxon>
        <taxon>Micrococcales</taxon>
        <taxon>Cellulomonadaceae</taxon>
        <taxon>Cellulomonas</taxon>
    </lineage>
</organism>
<proteinExistence type="predicted"/>
<dbReference type="RefSeq" id="WP_146928478.1">
    <property type="nucleotide sequence ID" value="NZ_BJUB01000009.1"/>
</dbReference>
<evidence type="ECO:0000313" key="4">
    <source>
        <dbReference type="Proteomes" id="UP000321118"/>
    </source>
</evidence>
<protein>
    <submittedName>
        <fullName evidence="3">Uncharacterized protein</fullName>
    </submittedName>
</protein>
<feature type="transmembrane region" description="Helical" evidence="2">
    <location>
        <begin position="98"/>
        <end position="118"/>
    </location>
</feature>
<dbReference type="EMBL" id="BJUB01000009">
    <property type="protein sequence ID" value="GEK22491.1"/>
    <property type="molecule type" value="Genomic_DNA"/>
</dbReference>
<sequence>MDDRTEHEKAAGSTPDAAPETDAPETDAPEIAAPDGVGTGPDGADDVAFARLQAADPAAGAEPNVPALYAAVSDRSGVAVTAPGDELAARRARRAPRWLQVAAVVAGVAVVGGGSYAFGLNSAPETVTAAPPITLEGGGARDVAAPEQAPLTDSAVASMGGVAADSKAMYPWWGGRTVFTASGLSSEGASGEAWGFDAEGTFSEATVAAAAAALGVSGQPRLEYGTWSVGPNDGSGASVSLSADGMASLSYYDPTRDPWNCVRSAPDSIEQPADGGTEGDVAVPEPGVVEGPECTTSENAPTGDAAVAQAKDVLSSVGVDPATYQFTASTDPSSAQVTNVSASQVLDDQQTGVTANVTLVADGVQSLYVPLAPLVELGTYDTVSPTEAVARLGDPRFGASGGGGVMPLAAEGMRAEDPVTAEPTVPATPAAGSPLAWPVQDVTLVSARLGVALTTLPTGASVLVPTYELADADGVTWSVIAVVDDQLDFAPVR</sequence>
<name>A0A510V942_9CELL</name>
<dbReference type="OrthoDB" id="3268840at2"/>
<gene>
    <name evidence="3" type="ORF">CXY01_30110</name>
</gene>
<dbReference type="Proteomes" id="UP000321118">
    <property type="component" value="Unassembled WGS sequence"/>
</dbReference>
<feature type="compositionally biased region" description="Basic and acidic residues" evidence="1">
    <location>
        <begin position="1"/>
        <end position="10"/>
    </location>
</feature>